<dbReference type="Gene3D" id="2.30.30.240">
    <property type="entry name" value="PRC-barrel domain"/>
    <property type="match status" value="1"/>
</dbReference>
<feature type="domain" description="PRC-barrel" evidence="1">
    <location>
        <begin position="10"/>
        <end position="87"/>
    </location>
</feature>
<dbReference type="EMBL" id="EU408349">
    <property type="protein sequence ID" value="ACN58772.1"/>
    <property type="molecule type" value="Genomic_DNA"/>
</dbReference>
<organism evidence="2">
    <name type="scientific">uncultured bacterium BLR8</name>
    <dbReference type="NCBI Taxonomy" id="506524"/>
    <lineage>
        <taxon>Bacteria</taxon>
        <taxon>environmental samples</taxon>
    </lineage>
</organism>
<dbReference type="AlphaFoldDB" id="C0IN86"/>
<dbReference type="Pfam" id="PF05239">
    <property type="entry name" value="PRC"/>
    <property type="match status" value="1"/>
</dbReference>
<name>C0IN86_9BACT</name>
<accession>C0IN86</accession>
<dbReference type="InterPro" id="IPR027275">
    <property type="entry name" value="PRC-brl_dom"/>
</dbReference>
<gene>
    <name evidence="2" type="ORF">AKSOIL_0127</name>
</gene>
<sequence>MSTVSGHTTAIRAKKVIGTNVKDRSGKKIGEVEDVVLDKKSNNIMFAVVGFGGFLGVAEKFHPIPWAALDYVPGEHSYVVDFTKEQLKAAPSDSIEALTKDDGFVFRDRAFDYYNVPRYW</sequence>
<dbReference type="PANTHER" id="PTHR36505">
    <property type="entry name" value="BLR1072 PROTEIN"/>
    <property type="match status" value="1"/>
</dbReference>
<proteinExistence type="predicted"/>
<dbReference type="SUPFAM" id="SSF50346">
    <property type="entry name" value="PRC-barrel domain"/>
    <property type="match status" value="1"/>
</dbReference>
<evidence type="ECO:0000259" key="1">
    <source>
        <dbReference type="Pfam" id="PF05239"/>
    </source>
</evidence>
<evidence type="ECO:0000313" key="2">
    <source>
        <dbReference type="EMBL" id="ACN58772.1"/>
    </source>
</evidence>
<dbReference type="InterPro" id="IPR011033">
    <property type="entry name" value="PRC_barrel-like_sf"/>
</dbReference>
<reference evidence="2" key="1">
    <citation type="journal article" date="2009" name="ISME J.">
        <title>Functional metagenomics reveals diverse beta-lactamases in a remote Alaskan soil.</title>
        <authorList>
            <person name="Allen H.K."/>
            <person name="Moe L.A."/>
            <person name="Rodbumrer J."/>
            <person name="Gaarder A."/>
            <person name="Handelsman J."/>
        </authorList>
    </citation>
    <scope>NUCLEOTIDE SEQUENCE</scope>
</reference>
<dbReference type="PANTHER" id="PTHR36505:SF1">
    <property type="entry name" value="BLR1072 PROTEIN"/>
    <property type="match status" value="1"/>
</dbReference>
<protein>
    <submittedName>
        <fullName evidence="2">PRC-barrel domain protein</fullName>
    </submittedName>
</protein>